<evidence type="ECO:0000313" key="1">
    <source>
        <dbReference type="EMBL" id="QNR69776.1"/>
    </source>
</evidence>
<dbReference type="AlphaFoldDB" id="A0A7H0YFB8"/>
<organism evidence="1 2">
    <name type="scientific">Paenibacillus peoriae</name>
    <dbReference type="NCBI Taxonomy" id="59893"/>
    <lineage>
        <taxon>Bacteria</taxon>
        <taxon>Bacillati</taxon>
        <taxon>Bacillota</taxon>
        <taxon>Bacilli</taxon>
        <taxon>Bacillales</taxon>
        <taxon>Paenibacillaceae</taxon>
        <taxon>Paenibacillus</taxon>
    </lineage>
</organism>
<dbReference type="RefSeq" id="WP_190299375.1">
    <property type="nucleotide sequence ID" value="NZ_CP061172.1"/>
</dbReference>
<dbReference type="EMBL" id="CP061172">
    <property type="protein sequence ID" value="QNR69776.1"/>
    <property type="molecule type" value="Genomic_DNA"/>
</dbReference>
<sequence length="354" mass="38852">MEISLILEAVKSQIRIVLTSPIDISQSSRIEPGKLVSFGISPNTSGATGFIDESAMLDLQGNLSSLTGTVPISQVVPLCVEVSWEITDENGNTAVEGIDYIAPNGLSANNVSLIFLPPYITELSSDPNLMTSFKPKLYLVKARVTVRAGGNNLDTQLSHPVSVLPLEIPSIIAAFAHKHFASFIRGRAIVLVPPNSVIRSTKRLFETLINIKNQVAACSVVTDYFLLKQTLDLLIDALISSPEPQIWVGKEFNLNEIPYGDADFPWANQIDSFMFLSLPGRTASFSNGVRSNAQGAFRITLDVNHQNSYVLCRSLQYKKPATEPFNTELSILHDPVDDTFSNRIEKITFEESKP</sequence>
<dbReference type="Proteomes" id="UP000516384">
    <property type="component" value="Chromosome"/>
</dbReference>
<reference evidence="1 2" key="1">
    <citation type="submission" date="2020-09" db="EMBL/GenBank/DDBJ databases">
        <title>Characterization of Paenibacillus peoriae strain ZF390 with broad-spectrum antimicrobial activity as a potential biocontrol agent.</title>
        <authorList>
            <person name="Li L."/>
            <person name="Zhao Y."/>
            <person name="Li B."/>
            <person name="Xie X."/>
        </authorList>
    </citation>
    <scope>NUCLEOTIDE SEQUENCE [LARGE SCALE GENOMIC DNA]</scope>
    <source>
        <strain evidence="1 2">ZF390</strain>
    </source>
</reference>
<proteinExistence type="predicted"/>
<name>A0A7H0YFB8_9BACL</name>
<gene>
    <name evidence="1" type="ORF">IAQ67_12650</name>
</gene>
<evidence type="ECO:0000313" key="2">
    <source>
        <dbReference type="Proteomes" id="UP000516384"/>
    </source>
</evidence>
<protein>
    <submittedName>
        <fullName evidence="1">Uncharacterized protein</fullName>
    </submittedName>
</protein>
<accession>A0A7H0YFB8</accession>